<dbReference type="GO" id="GO:0008270">
    <property type="term" value="F:zinc ion binding"/>
    <property type="evidence" value="ECO:0007669"/>
    <property type="project" value="InterPro"/>
</dbReference>
<gene>
    <name evidence="8" type="ORF">PV04_09424</name>
</gene>
<keyword evidence="1" id="KW-0479">Metal-binding</keyword>
<name>A0A0D2FCE7_9EURO</name>
<dbReference type="PROSITE" id="PS50048">
    <property type="entry name" value="ZN2_CY6_FUNGAL_2"/>
    <property type="match status" value="1"/>
</dbReference>
<evidence type="ECO:0000313" key="9">
    <source>
        <dbReference type="Proteomes" id="UP000054266"/>
    </source>
</evidence>
<dbReference type="InterPro" id="IPR036864">
    <property type="entry name" value="Zn2-C6_fun-type_DNA-bd_sf"/>
</dbReference>
<feature type="compositionally biased region" description="Basic and acidic residues" evidence="6">
    <location>
        <begin position="644"/>
        <end position="665"/>
    </location>
</feature>
<dbReference type="AlphaFoldDB" id="A0A0D2FCE7"/>
<evidence type="ECO:0000259" key="7">
    <source>
        <dbReference type="PROSITE" id="PS50048"/>
    </source>
</evidence>
<dbReference type="Proteomes" id="UP000054266">
    <property type="component" value="Unassembled WGS sequence"/>
</dbReference>
<dbReference type="GO" id="GO:0006351">
    <property type="term" value="P:DNA-templated transcription"/>
    <property type="evidence" value="ECO:0007669"/>
    <property type="project" value="InterPro"/>
</dbReference>
<feature type="compositionally biased region" description="Polar residues" evidence="6">
    <location>
        <begin position="58"/>
        <end position="93"/>
    </location>
</feature>
<feature type="compositionally biased region" description="Polar residues" evidence="6">
    <location>
        <begin position="109"/>
        <end position="119"/>
    </location>
</feature>
<dbReference type="CDD" id="cd12148">
    <property type="entry name" value="fungal_TF_MHR"/>
    <property type="match status" value="1"/>
</dbReference>
<dbReference type="HOGENOM" id="CLU_010170_0_0_1"/>
<accession>A0A0D2FCE7</accession>
<dbReference type="InterPro" id="IPR001138">
    <property type="entry name" value="Zn2Cys6_DnaBD"/>
</dbReference>
<evidence type="ECO:0000256" key="2">
    <source>
        <dbReference type="ARBA" id="ARBA00023015"/>
    </source>
</evidence>
<reference evidence="8 9" key="1">
    <citation type="submission" date="2015-01" db="EMBL/GenBank/DDBJ databases">
        <title>The Genome Sequence of Capronia semiimmersa CBS27337.</title>
        <authorList>
            <consortium name="The Broad Institute Genomics Platform"/>
            <person name="Cuomo C."/>
            <person name="de Hoog S."/>
            <person name="Gorbushina A."/>
            <person name="Stielow B."/>
            <person name="Teixiera M."/>
            <person name="Abouelleil A."/>
            <person name="Chapman S.B."/>
            <person name="Priest M."/>
            <person name="Young S.K."/>
            <person name="Wortman J."/>
            <person name="Nusbaum C."/>
            <person name="Birren B."/>
        </authorList>
    </citation>
    <scope>NUCLEOTIDE SEQUENCE [LARGE SCALE GENOMIC DNA]</scope>
    <source>
        <strain evidence="8 9">CBS 27337</strain>
    </source>
</reference>
<keyword evidence="9" id="KW-1185">Reference proteome</keyword>
<keyword evidence="4" id="KW-0804">Transcription</keyword>
<dbReference type="Pfam" id="PF04082">
    <property type="entry name" value="Fungal_trans"/>
    <property type="match status" value="1"/>
</dbReference>
<proteinExistence type="predicted"/>
<feature type="region of interest" description="Disordered" evidence="6">
    <location>
        <begin position="644"/>
        <end position="667"/>
    </location>
</feature>
<organism evidence="8 9">
    <name type="scientific">Phialophora macrospora</name>
    <dbReference type="NCBI Taxonomy" id="1851006"/>
    <lineage>
        <taxon>Eukaryota</taxon>
        <taxon>Fungi</taxon>
        <taxon>Dikarya</taxon>
        <taxon>Ascomycota</taxon>
        <taxon>Pezizomycotina</taxon>
        <taxon>Eurotiomycetes</taxon>
        <taxon>Chaetothyriomycetidae</taxon>
        <taxon>Chaetothyriales</taxon>
        <taxon>Herpotrichiellaceae</taxon>
        <taxon>Phialophora</taxon>
    </lineage>
</organism>
<evidence type="ECO:0000256" key="5">
    <source>
        <dbReference type="ARBA" id="ARBA00023242"/>
    </source>
</evidence>
<dbReference type="EMBL" id="KN846961">
    <property type="protein sequence ID" value="KIW64495.1"/>
    <property type="molecule type" value="Genomic_DNA"/>
</dbReference>
<evidence type="ECO:0000256" key="3">
    <source>
        <dbReference type="ARBA" id="ARBA00023125"/>
    </source>
</evidence>
<keyword evidence="5" id="KW-0539">Nucleus</keyword>
<dbReference type="STRING" id="5601.A0A0D2FCE7"/>
<dbReference type="PROSITE" id="PS00463">
    <property type="entry name" value="ZN2_CY6_FUNGAL_1"/>
    <property type="match status" value="1"/>
</dbReference>
<dbReference type="Gene3D" id="4.10.240.10">
    <property type="entry name" value="Zn(2)-C6 fungal-type DNA-binding domain"/>
    <property type="match status" value="1"/>
</dbReference>
<dbReference type="PANTHER" id="PTHR47424">
    <property type="entry name" value="REGULATORY PROTEIN GAL4"/>
    <property type="match status" value="1"/>
</dbReference>
<sequence>MSPTPRLEKGRRRCTRACDNCKRRKEKCNGICPCPPCVRRGKRTECHFSNHSHDTVPWRSQPQSTRQESWQESAVPTVPSRDNVTVNSGSPQEQLRHHAQESVEGDTLSGDTSHKTSPAATRFLDDGKGKGKMIFLGESATLAFVEVVRRVVEDSIGPCAFTTDPRRSSMLEVRQGEEANSMALWTRSDIPTLSVAEVSSLVECYHTTIYGIFDLFVAQTLTGEIVSWALQGCSESDEKTLIFLLVLAVGAQERGQKGDKEIADLCFQRAQQLAFCFMCDETSLLTVQSHILMAMYMLNACRRNGAFLNLGIAARAACALGLHRTDSKSLFAPEEYRARARAWKTLRVLDMFTSVSLGRPPATIESGPTHLWGGKTSALSLEEQIECACVRLCYITERIIGEVYHRDTVCAERVESISQHIREWATDFPALFEMDDGAEDEFDPASLPRRLCLSHLTGAYYYGIILLTKTFLVQEVHSLLQKRSTDNSINTDLADTSSPYATFVVPCISSAVKAIDIASHLTNYPTLPKRIFLVVNNVFISALVLGLAYFGDYDRSFPLEEGLVKADHFLQLMALHDAHARRYSEILSFLRSATGIYVKQRDALKGLKQKMYIDKMFGTLLGKWSASQTLASGDDVSVARRKDFGTSPETQERAEGTSPLPHRDVSPYLQPNNLWPLPSGGTREEALDQDLNMFSQSLHDLGQLPVDTLSPFSHFVELSMEHCRPLESATVLNSFELV</sequence>
<evidence type="ECO:0000256" key="6">
    <source>
        <dbReference type="SAM" id="MobiDB-lite"/>
    </source>
</evidence>
<dbReference type="PANTHER" id="PTHR47424:SF9">
    <property type="entry name" value="TAH-2"/>
    <property type="match status" value="1"/>
</dbReference>
<dbReference type="GO" id="GO:0000981">
    <property type="term" value="F:DNA-binding transcription factor activity, RNA polymerase II-specific"/>
    <property type="evidence" value="ECO:0007669"/>
    <property type="project" value="InterPro"/>
</dbReference>
<feature type="region of interest" description="Disordered" evidence="6">
    <location>
        <begin position="48"/>
        <end position="123"/>
    </location>
</feature>
<evidence type="ECO:0000256" key="1">
    <source>
        <dbReference type="ARBA" id="ARBA00022723"/>
    </source>
</evidence>
<dbReference type="GO" id="GO:0005634">
    <property type="term" value="C:nucleus"/>
    <property type="evidence" value="ECO:0007669"/>
    <property type="project" value="TreeGrafter"/>
</dbReference>
<dbReference type="SUPFAM" id="SSF57701">
    <property type="entry name" value="Zn2/Cys6 DNA-binding domain"/>
    <property type="match status" value="1"/>
</dbReference>
<dbReference type="InterPro" id="IPR007219">
    <property type="entry name" value="XnlR_reg_dom"/>
</dbReference>
<evidence type="ECO:0000313" key="8">
    <source>
        <dbReference type="EMBL" id="KIW64495.1"/>
    </source>
</evidence>
<feature type="domain" description="Zn(2)-C6 fungal-type" evidence="7">
    <location>
        <begin position="17"/>
        <end position="48"/>
    </location>
</feature>
<dbReference type="GO" id="GO:0000978">
    <property type="term" value="F:RNA polymerase II cis-regulatory region sequence-specific DNA binding"/>
    <property type="evidence" value="ECO:0007669"/>
    <property type="project" value="TreeGrafter"/>
</dbReference>
<evidence type="ECO:0000256" key="4">
    <source>
        <dbReference type="ARBA" id="ARBA00023163"/>
    </source>
</evidence>
<dbReference type="CDD" id="cd00067">
    <property type="entry name" value="GAL4"/>
    <property type="match status" value="1"/>
</dbReference>
<protein>
    <recommendedName>
        <fullName evidence="7">Zn(2)-C6 fungal-type domain-containing protein</fullName>
    </recommendedName>
</protein>
<keyword evidence="2" id="KW-0805">Transcription regulation</keyword>
<dbReference type="GO" id="GO:0000435">
    <property type="term" value="P:positive regulation of transcription from RNA polymerase II promoter by galactose"/>
    <property type="evidence" value="ECO:0007669"/>
    <property type="project" value="TreeGrafter"/>
</dbReference>
<dbReference type="InterPro" id="IPR051127">
    <property type="entry name" value="Fungal_SecMet_Regulators"/>
</dbReference>
<keyword evidence="3" id="KW-0238">DNA-binding</keyword>
<dbReference type="SMART" id="SM00066">
    <property type="entry name" value="GAL4"/>
    <property type="match status" value="1"/>
</dbReference>